<dbReference type="InterPro" id="IPR002156">
    <property type="entry name" value="RNaseH_domain"/>
</dbReference>
<dbReference type="PANTHER" id="PTHR34687:SF1">
    <property type="entry name" value="CHAPERONE PROTEIN DNAJ-LIKE PROTEIN"/>
    <property type="match status" value="1"/>
</dbReference>
<feature type="chain" id="PRO_5046306381" description="RNase H type-1 domain-containing protein" evidence="1">
    <location>
        <begin position="28"/>
        <end position="205"/>
    </location>
</feature>
<dbReference type="InterPro" id="IPR044730">
    <property type="entry name" value="RNase_H-like_dom_plant"/>
</dbReference>
<dbReference type="CDD" id="cd06222">
    <property type="entry name" value="RNase_H_like"/>
    <property type="match status" value="1"/>
</dbReference>
<dbReference type="Proteomes" id="UP001472677">
    <property type="component" value="Unassembled WGS sequence"/>
</dbReference>
<name>A0ABR2ER74_9ROSI</name>
<evidence type="ECO:0000313" key="4">
    <source>
        <dbReference type="Proteomes" id="UP001472677"/>
    </source>
</evidence>
<accession>A0ABR2ER74</accession>
<reference evidence="3 4" key="1">
    <citation type="journal article" date="2024" name="G3 (Bethesda)">
        <title>Genome assembly of Hibiscus sabdariffa L. provides insights into metabolisms of medicinal natural products.</title>
        <authorList>
            <person name="Kim T."/>
        </authorList>
    </citation>
    <scope>NUCLEOTIDE SEQUENCE [LARGE SCALE GENOMIC DNA]</scope>
    <source>
        <strain evidence="3">TK-2024</strain>
        <tissue evidence="3">Old leaves</tissue>
    </source>
</reference>
<gene>
    <name evidence="3" type="ORF">V6N12_036629</name>
</gene>
<dbReference type="Pfam" id="PF13456">
    <property type="entry name" value="RVT_3"/>
    <property type="match status" value="1"/>
</dbReference>
<organism evidence="3 4">
    <name type="scientific">Hibiscus sabdariffa</name>
    <name type="common">roselle</name>
    <dbReference type="NCBI Taxonomy" id="183260"/>
    <lineage>
        <taxon>Eukaryota</taxon>
        <taxon>Viridiplantae</taxon>
        <taxon>Streptophyta</taxon>
        <taxon>Embryophyta</taxon>
        <taxon>Tracheophyta</taxon>
        <taxon>Spermatophyta</taxon>
        <taxon>Magnoliopsida</taxon>
        <taxon>eudicotyledons</taxon>
        <taxon>Gunneridae</taxon>
        <taxon>Pentapetalae</taxon>
        <taxon>rosids</taxon>
        <taxon>malvids</taxon>
        <taxon>Malvales</taxon>
        <taxon>Malvaceae</taxon>
        <taxon>Malvoideae</taxon>
        <taxon>Hibiscus</taxon>
    </lineage>
</organism>
<evidence type="ECO:0000259" key="2">
    <source>
        <dbReference type="Pfam" id="PF13456"/>
    </source>
</evidence>
<proteinExistence type="predicted"/>
<protein>
    <recommendedName>
        <fullName evidence="2">RNase H type-1 domain-containing protein</fullName>
    </recommendedName>
</protein>
<dbReference type="PANTHER" id="PTHR34687">
    <property type="entry name" value="CHAPERONE PROTEIN DNAJ-LIKE PROTEIN"/>
    <property type="match status" value="1"/>
</dbReference>
<comment type="caution">
    <text evidence="3">The sequence shown here is derived from an EMBL/GenBank/DDBJ whole genome shotgun (WGS) entry which is preliminary data.</text>
</comment>
<sequence length="205" mass="22239">MFPAVLTQVATGLSVLAGAVLVKSVMDQKPMAGPFPRCPTCNGTGRIACICSRWSDGDVGCRTCAGSGRMACSSCGGVRYWSTPPGPDFRSSTDEPWLLSYRVESDCLNAVCILQNGPQPHECSNLVLHILDLCVRRWEVTFSHVAHSSNKIADYLVKMGFGGEFDVQILNIPPVSVAQNFQDEVLMPPSLSHIDEGHTFVLDFC</sequence>
<keyword evidence="4" id="KW-1185">Reference proteome</keyword>
<evidence type="ECO:0000256" key="1">
    <source>
        <dbReference type="SAM" id="SignalP"/>
    </source>
</evidence>
<feature type="signal peptide" evidence="1">
    <location>
        <begin position="1"/>
        <end position="27"/>
    </location>
</feature>
<dbReference type="EMBL" id="JBBPBM010000011">
    <property type="protein sequence ID" value="KAK8564506.1"/>
    <property type="molecule type" value="Genomic_DNA"/>
</dbReference>
<evidence type="ECO:0000313" key="3">
    <source>
        <dbReference type="EMBL" id="KAK8564506.1"/>
    </source>
</evidence>
<keyword evidence="1" id="KW-0732">Signal</keyword>
<feature type="domain" description="RNase H type-1" evidence="2">
    <location>
        <begin position="103"/>
        <end position="159"/>
    </location>
</feature>